<dbReference type="RefSeq" id="WP_307283176.1">
    <property type="nucleotide sequence ID" value="NZ_JAUSVX010000020.1"/>
</dbReference>
<evidence type="ECO:0000259" key="2">
    <source>
        <dbReference type="PROSITE" id="PS50943"/>
    </source>
</evidence>
<dbReference type="InterPro" id="IPR010982">
    <property type="entry name" value="Lambda_DNA-bd_dom_sf"/>
</dbReference>
<dbReference type="SMART" id="SM00530">
    <property type="entry name" value="HTH_XRE"/>
    <property type="match status" value="1"/>
</dbReference>
<evidence type="ECO:0000313" key="3">
    <source>
        <dbReference type="EMBL" id="MDQ0474109.1"/>
    </source>
</evidence>
<keyword evidence="1 3" id="KW-0238">DNA-binding</keyword>
<organism evidence="3 4">
    <name type="scientific">Labrys wisconsinensis</name>
    <dbReference type="NCBI Taxonomy" id="425677"/>
    <lineage>
        <taxon>Bacteria</taxon>
        <taxon>Pseudomonadati</taxon>
        <taxon>Pseudomonadota</taxon>
        <taxon>Alphaproteobacteria</taxon>
        <taxon>Hyphomicrobiales</taxon>
        <taxon>Xanthobacteraceae</taxon>
        <taxon>Labrys</taxon>
    </lineage>
</organism>
<sequence>MREAIEDHEDTEAVREFERKLAAGEEELIPAEVVDRLLDGENKVRVWRQHRGHTASDLAELAGISAACLSQIESGTREGSVGTLKKIAAALGITVDDLA</sequence>
<dbReference type="CDD" id="cd00093">
    <property type="entry name" value="HTH_XRE"/>
    <property type="match status" value="1"/>
</dbReference>
<dbReference type="Gene3D" id="1.10.260.40">
    <property type="entry name" value="lambda repressor-like DNA-binding domains"/>
    <property type="match status" value="1"/>
</dbReference>
<name>A0ABU0JIN3_9HYPH</name>
<protein>
    <submittedName>
        <fullName evidence="3">DNA-binding XRE family transcriptional regulator</fullName>
    </submittedName>
</protein>
<dbReference type="PANTHER" id="PTHR46797">
    <property type="entry name" value="HTH-TYPE TRANSCRIPTIONAL REGULATOR"/>
    <property type="match status" value="1"/>
</dbReference>
<dbReference type="Proteomes" id="UP001242480">
    <property type="component" value="Unassembled WGS sequence"/>
</dbReference>
<proteinExistence type="predicted"/>
<comment type="caution">
    <text evidence="3">The sequence shown here is derived from an EMBL/GenBank/DDBJ whole genome shotgun (WGS) entry which is preliminary data.</text>
</comment>
<dbReference type="InterPro" id="IPR001387">
    <property type="entry name" value="Cro/C1-type_HTH"/>
</dbReference>
<reference evidence="3 4" key="1">
    <citation type="submission" date="2023-07" db="EMBL/GenBank/DDBJ databases">
        <title>Genomic Encyclopedia of Type Strains, Phase IV (KMG-IV): sequencing the most valuable type-strain genomes for metagenomic binning, comparative biology and taxonomic classification.</title>
        <authorList>
            <person name="Goeker M."/>
        </authorList>
    </citation>
    <scope>NUCLEOTIDE SEQUENCE [LARGE SCALE GENOMIC DNA]</scope>
    <source>
        <strain evidence="3 4">DSM 19619</strain>
    </source>
</reference>
<dbReference type="Pfam" id="PF01381">
    <property type="entry name" value="HTH_3"/>
    <property type="match status" value="1"/>
</dbReference>
<dbReference type="PANTHER" id="PTHR46797:SF1">
    <property type="entry name" value="METHYLPHOSPHONATE SYNTHASE"/>
    <property type="match status" value="1"/>
</dbReference>
<gene>
    <name evidence="3" type="ORF">QO011_007148</name>
</gene>
<evidence type="ECO:0000256" key="1">
    <source>
        <dbReference type="ARBA" id="ARBA00023125"/>
    </source>
</evidence>
<evidence type="ECO:0000313" key="4">
    <source>
        <dbReference type="Proteomes" id="UP001242480"/>
    </source>
</evidence>
<dbReference type="EMBL" id="JAUSVX010000020">
    <property type="protein sequence ID" value="MDQ0474109.1"/>
    <property type="molecule type" value="Genomic_DNA"/>
</dbReference>
<accession>A0ABU0JIN3</accession>
<feature type="domain" description="HTH cro/C1-type" evidence="2">
    <location>
        <begin position="44"/>
        <end position="98"/>
    </location>
</feature>
<dbReference type="GO" id="GO:0003677">
    <property type="term" value="F:DNA binding"/>
    <property type="evidence" value="ECO:0007669"/>
    <property type="project" value="UniProtKB-KW"/>
</dbReference>
<dbReference type="InterPro" id="IPR050807">
    <property type="entry name" value="TransReg_Diox_bact_type"/>
</dbReference>
<dbReference type="SUPFAM" id="SSF47413">
    <property type="entry name" value="lambda repressor-like DNA-binding domains"/>
    <property type="match status" value="1"/>
</dbReference>
<dbReference type="PROSITE" id="PS50943">
    <property type="entry name" value="HTH_CROC1"/>
    <property type="match status" value="1"/>
</dbReference>
<keyword evidence="4" id="KW-1185">Reference proteome</keyword>